<dbReference type="AlphaFoldDB" id="A0A381YZ38"/>
<name>A0A381YZ38_9ZZZZ</name>
<gene>
    <name evidence="1" type="ORF">METZ01_LOCUS120040</name>
    <name evidence="2" type="ORF">METZ01_LOCUS135160</name>
</gene>
<proteinExistence type="predicted"/>
<reference evidence="2" key="1">
    <citation type="submission" date="2018-05" db="EMBL/GenBank/DDBJ databases">
        <authorList>
            <person name="Lanie J.A."/>
            <person name="Ng W.-L."/>
            <person name="Kazmierczak K.M."/>
            <person name="Andrzejewski T.M."/>
            <person name="Davidsen T.M."/>
            <person name="Wayne K.J."/>
            <person name="Tettelin H."/>
            <person name="Glass J.I."/>
            <person name="Rusch D."/>
            <person name="Podicherti R."/>
            <person name="Tsui H.-C.T."/>
            <person name="Winkler M.E."/>
        </authorList>
    </citation>
    <scope>NUCLEOTIDE SEQUENCE</scope>
</reference>
<evidence type="ECO:0000313" key="1">
    <source>
        <dbReference type="EMBL" id="SVA67186.1"/>
    </source>
</evidence>
<evidence type="ECO:0000313" key="2">
    <source>
        <dbReference type="EMBL" id="SVA82306.1"/>
    </source>
</evidence>
<sequence length="48" mass="5806">MIQVELRMSSPFKAVWILNQIPDLKQEITKIRYLKLYKGLVWDYIPII</sequence>
<protein>
    <submittedName>
        <fullName evidence="2">Uncharacterized protein</fullName>
    </submittedName>
</protein>
<dbReference type="EMBL" id="UINC01019441">
    <property type="protein sequence ID" value="SVA82306.1"/>
    <property type="molecule type" value="Genomic_DNA"/>
</dbReference>
<dbReference type="EMBL" id="UINC01016065">
    <property type="protein sequence ID" value="SVA67186.1"/>
    <property type="molecule type" value="Genomic_DNA"/>
</dbReference>
<organism evidence="2">
    <name type="scientific">marine metagenome</name>
    <dbReference type="NCBI Taxonomy" id="408172"/>
    <lineage>
        <taxon>unclassified sequences</taxon>
        <taxon>metagenomes</taxon>
        <taxon>ecological metagenomes</taxon>
    </lineage>
</organism>
<accession>A0A381YZ38</accession>